<comment type="similarity">
    <text evidence="3">Belongs to the RNase H family.</text>
</comment>
<keyword evidence="6" id="KW-0479">Metal-binding</keyword>
<dbReference type="Pfam" id="PF01693">
    <property type="entry name" value="Cauli_VI"/>
    <property type="match status" value="1"/>
</dbReference>
<dbReference type="InterPro" id="IPR002156">
    <property type="entry name" value="RNaseH_domain"/>
</dbReference>
<dbReference type="SUPFAM" id="SSF55658">
    <property type="entry name" value="L9 N-domain-like"/>
    <property type="match status" value="1"/>
</dbReference>
<dbReference type="PANTHER" id="PTHR10642">
    <property type="entry name" value="RIBONUCLEASE H1"/>
    <property type="match status" value="1"/>
</dbReference>
<dbReference type="FunFam" id="3.40.970.10:FF:000001">
    <property type="entry name" value="Ribonuclease H1"/>
    <property type="match status" value="1"/>
</dbReference>
<organism evidence="11 12">
    <name type="scientific">Ezakiella coagulans</name>
    <dbReference type="NCBI Taxonomy" id="46507"/>
    <lineage>
        <taxon>Bacteria</taxon>
        <taxon>Bacillati</taxon>
        <taxon>Bacillota</taxon>
        <taxon>Tissierellia</taxon>
        <taxon>Ezakiella</taxon>
    </lineage>
</organism>
<evidence type="ECO:0000256" key="7">
    <source>
        <dbReference type="ARBA" id="ARBA00022759"/>
    </source>
</evidence>
<dbReference type="InterPro" id="IPR050092">
    <property type="entry name" value="RNase_H"/>
</dbReference>
<dbReference type="EMBL" id="QEKV01000004">
    <property type="protein sequence ID" value="PVY94551.1"/>
    <property type="molecule type" value="Genomic_DNA"/>
</dbReference>
<comment type="cofactor">
    <cofactor evidence="2">
        <name>Mg(2+)</name>
        <dbReference type="ChEBI" id="CHEBI:18420"/>
    </cofactor>
</comment>
<comment type="caution">
    <text evidence="11">The sequence shown here is derived from an EMBL/GenBank/DDBJ whole genome shotgun (WGS) entry which is preliminary data.</text>
</comment>
<evidence type="ECO:0000256" key="2">
    <source>
        <dbReference type="ARBA" id="ARBA00001946"/>
    </source>
</evidence>
<dbReference type="GO" id="GO:0046872">
    <property type="term" value="F:metal ion binding"/>
    <property type="evidence" value="ECO:0007669"/>
    <property type="project" value="UniProtKB-KW"/>
</dbReference>
<dbReference type="InterPro" id="IPR036397">
    <property type="entry name" value="RNaseH_sf"/>
</dbReference>
<dbReference type="GO" id="GO:0043137">
    <property type="term" value="P:DNA replication, removal of RNA primer"/>
    <property type="evidence" value="ECO:0007669"/>
    <property type="project" value="TreeGrafter"/>
</dbReference>
<evidence type="ECO:0000256" key="4">
    <source>
        <dbReference type="ARBA" id="ARBA00012180"/>
    </source>
</evidence>
<dbReference type="EC" id="3.1.26.4" evidence="4"/>
<accession>A0A2U1E3Q5</accession>
<protein>
    <recommendedName>
        <fullName evidence="4">ribonuclease H</fullName>
        <ecNumber evidence="4">3.1.26.4</ecNumber>
    </recommendedName>
</protein>
<keyword evidence="12" id="KW-1185">Reference proteome</keyword>
<dbReference type="Proteomes" id="UP000245793">
    <property type="component" value="Unassembled WGS sequence"/>
</dbReference>
<evidence type="ECO:0000256" key="6">
    <source>
        <dbReference type="ARBA" id="ARBA00022723"/>
    </source>
</evidence>
<dbReference type="InterPro" id="IPR009027">
    <property type="entry name" value="Ribosomal_bL9/RNase_H1_N"/>
</dbReference>
<dbReference type="GO" id="GO:0003676">
    <property type="term" value="F:nucleic acid binding"/>
    <property type="evidence" value="ECO:0007669"/>
    <property type="project" value="InterPro"/>
</dbReference>
<evidence type="ECO:0000259" key="10">
    <source>
        <dbReference type="PROSITE" id="PS50879"/>
    </source>
</evidence>
<keyword evidence="5" id="KW-0540">Nuclease</keyword>
<dbReference type="AlphaFoldDB" id="A0A2U1E3Q5"/>
<evidence type="ECO:0000256" key="3">
    <source>
        <dbReference type="ARBA" id="ARBA00005300"/>
    </source>
</evidence>
<evidence type="ECO:0000313" key="12">
    <source>
        <dbReference type="Proteomes" id="UP000245793"/>
    </source>
</evidence>
<dbReference type="InterPro" id="IPR011320">
    <property type="entry name" value="RNase_H1_N"/>
</dbReference>
<evidence type="ECO:0000256" key="9">
    <source>
        <dbReference type="ARBA" id="ARBA00022842"/>
    </source>
</evidence>
<dbReference type="InterPro" id="IPR037056">
    <property type="entry name" value="RNase_H1_N_sf"/>
</dbReference>
<dbReference type="PROSITE" id="PS50879">
    <property type="entry name" value="RNASE_H_1"/>
    <property type="match status" value="1"/>
</dbReference>
<dbReference type="GO" id="GO:0004523">
    <property type="term" value="F:RNA-DNA hybrid ribonuclease activity"/>
    <property type="evidence" value="ECO:0007669"/>
    <property type="project" value="UniProtKB-EC"/>
</dbReference>
<dbReference type="Gene3D" id="3.40.970.10">
    <property type="entry name" value="Ribonuclease H1, N-terminal domain"/>
    <property type="match status" value="1"/>
</dbReference>
<evidence type="ECO:0000313" key="11">
    <source>
        <dbReference type="EMBL" id="PVY94551.1"/>
    </source>
</evidence>
<comment type="catalytic activity">
    <reaction evidence="1">
        <text>Endonucleolytic cleavage to 5'-phosphomonoester.</text>
        <dbReference type="EC" id="3.1.26.4"/>
    </reaction>
</comment>
<evidence type="ECO:0000256" key="1">
    <source>
        <dbReference type="ARBA" id="ARBA00000077"/>
    </source>
</evidence>
<keyword evidence="7" id="KW-0255">Endonuclease</keyword>
<evidence type="ECO:0000256" key="8">
    <source>
        <dbReference type="ARBA" id="ARBA00022801"/>
    </source>
</evidence>
<evidence type="ECO:0000256" key="5">
    <source>
        <dbReference type="ARBA" id="ARBA00022722"/>
    </source>
</evidence>
<feature type="domain" description="RNase H type-1" evidence="10">
    <location>
        <begin position="63"/>
        <end position="200"/>
    </location>
</feature>
<proteinExistence type="inferred from homology"/>
<dbReference type="Gene3D" id="3.30.420.10">
    <property type="entry name" value="Ribonuclease H-like superfamily/Ribonuclease H"/>
    <property type="match status" value="1"/>
</dbReference>
<dbReference type="PANTHER" id="PTHR10642:SF26">
    <property type="entry name" value="RIBONUCLEASE H1"/>
    <property type="match status" value="1"/>
</dbReference>
<keyword evidence="9" id="KW-0460">Magnesium</keyword>
<name>A0A2U1E3Q5_9FIRM</name>
<dbReference type="CDD" id="cd09277">
    <property type="entry name" value="RNase_HI_bacteria_like"/>
    <property type="match status" value="1"/>
</dbReference>
<reference evidence="11 12" key="1">
    <citation type="submission" date="2018-04" db="EMBL/GenBank/DDBJ databases">
        <title>Genomic Encyclopedia of Type Strains, Phase IV (KMG-IV): sequencing the most valuable type-strain genomes for metagenomic binning, comparative biology and taxonomic classification.</title>
        <authorList>
            <person name="Goeker M."/>
        </authorList>
    </citation>
    <scope>NUCLEOTIDE SEQUENCE [LARGE SCALE GENOMIC DNA]</scope>
    <source>
        <strain evidence="11 12">DSM 20705</strain>
    </source>
</reference>
<sequence length="200" mass="23179">MKYYAVKNGKVPGIYNTWDECKDNIHGFKGAIYKKFDTEEDAINFMEGSDLNEKYMNNSKEIGDNEAILYVDGSFRQADNTFSYGYVLITKYGEFEGSQRYDIPSLISFRNVAGEVFGAVYGIKKAMELNIKTVYLHHDYSGIRHWALKEWKAKNELTQKYQVFFDTIKNNINVKFIKVKAHSNIEMNEKVDKLAKDAKI</sequence>
<keyword evidence="8" id="KW-0378">Hydrolase</keyword>
<gene>
    <name evidence="11" type="ORF">C7381_10457</name>
</gene>
<dbReference type="InterPro" id="IPR012337">
    <property type="entry name" value="RNaseH-like_sf"/>
</dbReference>
<dbReference type="RefSeq" id="WP_116479992.1">
    <property type="nucleotide sequence ID" value="NZ_JBKYKF010000001.1"/>
</dbReference>
<dbReference type="SUPFAM" id="SSF53098">
    <property type="entry name" value="Ribonuclease H-like"/>
    <property type="match status" value="1"/>
</dbReference>
<dbReference type="Pfam" id="PF00075">
    <property type="entry name" value="RNase_H"/>
    <property type="match status" value="1"/>
</dbReference>